<feature type="transmembrane region" description="Helical" evidence="2">
    <location>
        <begin position="338"/>
        <end position="359"/>
    </location>
</feature>
<feature type="compositionally biased region" description="Polar residues" evidence="1">
    <location>
        <begin position="186"/>
        <end position="196"/>
    </location>
</feature>
<feature type="compositionally biased region" description="Polar residues" evidence="1">
    <location>
        <begin position="82"/>
        <end position="99"/>
    </location>
</feature>
<gene>
    <name evidence="3" type="ORF">PPRIM_AZ9-3.1.T0300228</name>
</gene>
<evidence type="ECO:0000256" key="2">
    <source>
        <dbReference type="SAM" id="Phobius"/>
    </source>
</evidence>
<keyword evidence="2" id="KW-1133">Transmembrane helix</keyword>
<protein>
    <recommendedName>
        <fullName evidence="5">Transmembrane protein</fullName>
    </recommendedName>
</protein>
<feature type="transmembrane region" description="Helical" evidence="2">
    <location>
        <begin position="310"/>
        <end position="332"/>
    </location>
</feature>
<evidence type="ECO:0000256" key="1">
    <source>
        <dbReference type="SAM" id="MobiDB-lite"/>
    </source>
</evidence>
<accession>A0A8S1L4X3</accession>
<feature type="region of interest" description="Disordered" evidence="1">
    <location>
        <begin position="80"/>
        <end position="99"/>
    </location>
</feature>
<feature type="transmembrane region" description="Helical" evidence="2">
    <location>
        <begin position="247"/>
        <end position="268"/>
    </location>
</feature>
<dbReference type="OMA" id="NDFYKCH"/>
<dbReference type="EMBL" id="CAJJDM010000029">
    <property type="protein sequence ID" value="CAD8060623.1"/>
    <property type="molecule type" value="Genomic_DNA"/>
</dbReference>
<feature type="transmembrane region" description="Helical" evidence="2">
    <location>
        <begin position="274"/>
        <end position="290"/>
    </location>
</feature>
<evidence type="ECO:0008006" key="5">
    <source>
        <dbReference type="Google" id="ProtNLM"/>
    </source>
</evidence>
<keyword evidence="2" id="KW-0812">Transmembrane</keyword>
<proteinExistence type="predicted"/>
<comment type="caution">
    <text evidence="3">The sequence shown here is derived from an EMBL/GenBank/DDBJ whole genome shotgun (WGS) entry which is preliminary data.</text>
</comment>
<name>A0A8S1L4X3_PARPR</name>
<feature type="region of interest" description="Disordered" evidence="1">
    <location>
        <begin position="161"/>
        <end position="196"/>
    </location>
</feature>
<keyword evidence="2" id="KW-0472">Membrane</keyword>
<feature type="transmembrane region" description="Helical" evidence="2">
    <location>
        <begin position="6"/>
        <end position="28"/>
    </location>
</feature>
<reference evidence="3" key="1">
    <citation type="submission" date="2021-01" db="EMBL/GenBank/DDBJ databases">
        <authorList>
            <consortium name="Genoscope - CEA"/>
            <person name="William W."/>
        </authorList>
    </citation>
    <scope>NUCLEOTIDE SEQUENCE</scope>
</reference>
<evidence type="ECO:0000313" key="3">
    <source>
        <dbReference type="EMBL" id="CAD8060623.1"/>
    </source>
</evidence>
<keyword evidence="4" id="KW-1185">Reference proteome</keyword>
<organism evidence="3 4">
    <name type="scientific">Paramecium primaurelia</name>
    <dbReference type="NCBI Taxonomy" id="5886"/>
    <lineage>
        <taxon>Eukaryota</taxon>
        <taxon>Sar</taxon>
        <taxon>Alveolata</taxon>
        <taxon>Ciliophora</taxon>
        <taxon>Intramacronucleata</taxon>
        <taxon>Oligohymenophorea</taxon>
        <taxon>Peniculida</taxon>
        <taxon>Parameciidae</taxon>
        <taxon>Paramecium</taxon>
    </lineage>
</organism>
<dbReference type="AlphaFoldDB" id="A0A8S1L4X3"/>
<dbReference type="Proteomes" id="UP000688137">
    <property type="component" value="Unassembled WGS sequence"/>
</dbReference>
<evidence type="ECO:0000313" key="4">
    <source>
        <dbReference type="Proteomes" id="UP000688137"/>
    </source>
</evidence>
<sequence>MITNFIILVYLGSWTLFIILIILIGYLLDKQYKLASISPQINNNKNPGETTFGILPITSKIQSQTRIQQITRLDNNELEDFFNNQGDNSPNLNQDDQLYSNGERNISEQHSPIRFTVDPKQVSSPRINRTPQRSNTLRRTILRKPTIGTFEGIDTVQTTNRRSLRTPGKRLSQIQSDRSSIGDFTPRSNNQKYQQNQPRISQFSNFGRVEAIKQDPNYLIPKPENDFYKCHQFSKIFYSHKEGISRIFMILIIYFRQIICMDVSGLLINYLPNFNFWIIIGITLSCCFLLKISDYYSIKCIVHHHQKLKYVLIMVWISSIGIIIWLIIFLSFDNLQWFIEYLPSLLLDLIVIDPLKYFMIKYCLQEPKKIREPKSKVDVLKVMQQIK</sequence>